<dbReference type="GO" id="GO:0141153">
    <property type="term" value="F:glycerol-3-phosphate dehydrogenase (NADP+) activity"/>
    <property type="evidence" value="ECO:0007669"/>
    <property type="project" value="RHEA"/>
</dbReference>
<keyword evidence="16" id="KW-0963">Cytoplasm</keyword>
<feature type="binding site" evidence="16">
    <location>
        <position position="733"/>
    </location>
    <ligand>
        <name>sn-glycerol 3-phosphate</name>
        <dbReference type="ChEBI" id="CHEBI:57597"/>
    </ligand>
</feature>
<dbReference type="SUPFAM" id="SSF48179">
    <property type="entry name" value="6-phosphogluconate dehydrogenase C-terminal domain-like"/>
    <property type="match status" value="1"/>
</dbReference>
<dbReference type="InterPro" id="IPR006168">
    <property type="entry name" value="G3P_DH_NAD-dep"/>
</dbReference>
<dbReference type="InterPro" id="IPR006073">
    <property type="entry name" value="GTP-bd"/>
</dbReference>
<feature type="binding site" evidence="16">
    <location>
        <position position="582"/>
    </location>
    <ligand>
        <name>NADPH</name>
        <dbReference type="ChEBI" id="CHEBI:57783"/>
    </ligand>
</feature>
<comment type="subunit">
    <text evidence="15">Associates with the 50S ribosomal subunit.</text>
</comment>
<dbReference type="Proteomes" id="UP000065807">
    <property type="component" value="Chromosome"/>
</dbReference>
<dbReference type="SUPFAM" id="SSF51735">
    <property type="entry name" value="NAD(P)-binding Rossmann-fold domains"/>
    <property type="match status" value="1"/>
</dbReference>
<dbReference type="Pfam" id="PF01210">
    <property type="entry name" value="NAD_Gly3P_dh_N"/>
    <property type="match status" value="1"/>
</dbReference>
<dbReference type="KEGG" id="lpil:LIP_1776"/>
<dbReference type="NCBIfam" id="TIGR00231">
    <property type="entry name" value="small_GTP"/>
    <property type="match status" value="2"/>
</dbReference>
<dbReference type="GO" id="GO:0042254">
    <property type="term" value="P:ribosome biogenesis"/>
    <property type="evidence" value="ECO:0007669"/>
    <property type="project" value="UniProtKB-KW"/>
</dbReference>
<feature type="binding site" evidence="15">
    <location>
        <begin position="121"/>
        <end position="124"/>
    </location>
    <ligand>
        <name>GTP</name>
        <dbReference type="ChEBI" id="CHEBI:37565"/>
        <label>1</label>
    </ligand>
</feature>
<dbReference type="EMBL" id="AP014924">
    <property type="protein sequence ID" value="BAS27620.1"/>
    <property type="molecule type" value="Genomic_DNA"/>
</dbReference>
<feature type="binding site" evidence="16">
    <location>
        <position position="526"/>
    </location>
    <ligand>
        <name>NADPH</name>
        <dbReference type="ChEBI" id="CHEBI:57783"/>
    </ligand>
</feature>
<feature type="binding site" evidence="15">
    <location>
        <begin position="302"/>
        <end position="305"/>
    </location>
    <ligand>
        <name>GTP</name>
        <dbReference type="ChEBI" id="CHEBI:37565"/>
        <label>2</label>
    </ligand>
</feature>
<dbReference type="FunFam" id="3.40.50.720:FF:000019">
    <property type="entry name" value="Glycerol-3-phosphate dehydrogenase [NAD(P)+]"/>
    <property type="match status" value="1"/>
</dbReference>
<evidence type="ECO:0000256" key="13">
    <source>
        <dbReference type="ARBA" id="ARBA00023264"/>
    </source>
</evidence>
<dbReference type="PRINTS" id="PR00077">
    <property type="entry name" value="GPDHDRGNASE"/>
</dbReference>
<accession>A0A0K2SKJ8</accession>
<dbReference type="SMART" id="SM00382">
    <property type="entry name" value="AAA"/>
    <property type="match status" value="2"/>
</dbReference>
<dbReference type="PROSITE" id="PS51712">
    <property type="entry name" value="G_ENGA"/>
    <property type="match status" value="2"/>
</dbReference>
<dbReference type="Gene3D" id="1.10.1040.10">
    <property type="entry name" value="N-(1-d-carboxylethyl)-l-norvaline Dehydrogenase, domain 2"/>
    <property type="match status" value="1"/>
</dbReference>
<dbReference type="Pfam" id="PF01926">
    <property type="entry name" value="MMR_HSR1"/>
    <property type="match status" value="2"/>
</dbReference>
<dbReference type="SUPFAM" id="SSF52540">
    <property type="entry name" value="P-loop containing nucleoside triphosphate hydrolases"/>
    <property type="match status" value="2"/>
</dbReference>
<dbReference type="NCBIfam" id="TIGR03594">
    <property type="entry name" value="GTPase_EngA"/>
    <property type="match status" value="1"/>
</dbReference>
<comment type="pathway">
    <text evidence="16">Membrane lipid metabolism; glycerophospholipid metabolism.</text>
</comment>
<evidence type="ECO:0000256" key="6">
    <source>
        <dbReference type="ARBA" id="ARBA00022741"/>
    </source>
</evidence>
<evidence type="ECO:0000256" key="15">
    <source>
        <dbReference type="HAMAP-Rule" id="MF_00195"/>
    </source>
</evidence>
<dbReference type="Pfam" id="PF07479">
    <property type="entry name" value="NAD_Gly3P_dh_C"/>
    <property type="match status" value="1"/>
</dbReference>
<feature type="active site" description="Proton acceptor" evidence="16">
    <location>
        <position position="668"/>
    </location>
</feature>
<comment type="catalytic activity">
    <reaction evidence="14">
        <text>sn-glycerol 3-phosphate + NADP(+) = dihydroxyacetone phosphate + NADPH + H(+)</text>
        <dbReference type="Rhea" id="RHEA:11096"/>
        <dbReference type="ChEBI" id="CHEBI:15378"/>
        <dbReference type="ChEBI" id="CHEBI:57597"/>
        <dbReference type="ChEBI" id="CHEBI:57642"/>
        <dbReference type="ChEBI" id="CHEBI:57783"/>
        <dbReference type="ChEBI" id="CHEBI:58349"/>
        <dbReference type="EC" id="1.1.1.94"/>
    </reaction>
    <physiologicalReaction direction="right-to-left" evidence="14">
        <dbReference type="Rhea" id="RHEA:11098"/>
    </physiologicalReaction>
</comment>
<reference evidence="22" key="1">
    <citation type="submission" date="2015-07" db="EMBL/GenBank/DDBJ databases">
        <title>Complete genome sequence and phylogenetic analysis of Limnochorda pilosa.</title>
        <authorList>
            <person name="Watanabe M."/>
            <person name="Kojima H."/>
            <person name="Fukui M."/>
        </authorList>
    </citation>
    <scope>NUCLEOTIDE SEQUENCE [LARGE SCALE GENOMIC DNA]</scope>
    <source>
        <strain evidence="22">HC45</strain>
    </source>
</reference>
<evidence type="ECO:0000256" key="10">
    <source>
        <dbReference type="ARBA" id="ARBA00023098"/>
    </source>
</evidence>
<reference evidence="22" key="2">
    <citation type="journal article" date="2016" name="Int. J. Syst. Evol. Microbiol.">
        <title>Complete genome sequence and cell structure of Limnochorda pilosa, a Gram-negative spore-former within the phylum Firmicutes.</title>
        <authorList>
            <person name="Watanabe M."/>
            <person name="Kojima H."/>
            <person name="Fukui M."/>
        </authorList>
    </citation>
    <scope>NUCLEOTIDE SEQUENCE [LARGE SCALE GENOMIC DNA]</scope>
    <source>
        <strain evidence="22">HC45</strain>
    </source>
</reference>
<feature type="domain" description="EngA-type G" evidence="20">
    <location>
        <begin position="5"/>
        <end position="169"/>
    </location>
</feature>
<dbReference type="HAMAP" id="MF_00195">
    <property type="entry name" value="GTPase_Der"/>
    <property type="match status" value="1"/>
</dbReference>
<dbReference type="STRING" id="1555112.LIP_1776"/>
<feature type="binding site" evidence="15">
    <location>
        <begin position="186"/>
        <end position="193"/>
    </location>
    <ligand>
        <name>GTP</name>
        <dbReference type="ChEBI" id="CHEBI:37565"/>
        <label>2</label>
    </ligand>
</feature>
<evidence type="ECO:0000256" key="19">
    <source>
        <dbReference type="SAM" id="MobiDB-lite"/>
    </source>
</evidence>
<dbReference type="PATRIC" id="fig|1555112.3.peg.1808"/>
<feature type="binding site" evidence="16">
    <location>
        <position position="668"/>
    </location>
    <ligand>
        <name>sn-glycerol 3-phosphate</name>
        <dbReference type="ChEBI" id="CHEBI:57597"/>
    </ligand>
</feature>
<name>A0A0K2SKJ8_LIMPI</name>
<dbReference type="UniPathway" id="UPA00940"/>
<dbReference type="GO" id="GO:0043022">
    <property type="term" value="F:ribosome binding"/>
    <property type="evidence" value="ECO:0007669"/>
    <property type="project" value="TreeGrafter"/>
</dbReference>
<evidence type="ECO:0000256" key="5">
    <source>
        <dbReference type="ARBA" id="ARBA00022737"/>
    </source>
</evidence>
<dbReference type="CDD" id="cd01894">
    <property type="entry name" value="EngA1"/>
    <property type="match status" value="1"/>
</dbReference>
<dbReference type="GO" id="GO:0051287">
    <property type="term" value="F:NAD binding"/>
    <property type="evidence" value="ECO:0007669"/>
    <property type="project" value="InterPro"/>
</dbReference>
<evidence type="ECO:0000256" key="14">
    <source>
        <dbReference type="ARBA" id="ARBA00052716"/>
    </source>
</evidence>
<dbReference type="RefSeq" id="WP_082726044.1">
    <property type="nucleotide sequence ID" value="NZ_AP014924.1"/>
</dbReference>
<comment type="similarity">
    <text evidence="2 16 18">Belongs to the NAD-dependent glycerol-3-phosphate dehydrogenase family.</text>
</comment>
<feature type="binding site" evidence="16">
    <location>
        <position position="758"/>
    </location>
    <ligand>
        <name>NADPH</name>
        <dbReference type="ChEBI" id="CHEBI:57783"/>
    </ligand>
</feature>
<keyword evidence="3 16" id="KW-0444">Lipid biosynthesis</keyword>
<feature type="binding site" evidence="15">
    <location>
        <begin position="58"/>
        <end position="62"/>
    </location>
    <ligand>
        <name>GTP</name>
        <dbReference type="ChEBI" id="CHEBI:37565"/>
        <label>1</label>
    </ligand>
</feature>
<dbReference type="FunFam" id="3.40.50.300:FF:000057">
    <property type="entry name" value="GTPase Der"/>
    <property type="match status" value="1"/>
</dbReference>
<feature type="binding site" evidence="16">
    <location>
        <position position="756"/>
    </location>
    <ligand>
        <name>NADPH</name>
        <dbReference type="ChEBI" id="CHEBI:57783"/>
    </ligand>
</feature>
<dbReference type="InterPro" id="IPR027417">
    <property type="entry name" value="P-loop_NTPase"/>
</dbReference>
<comment type="subcellular location">
    <subcellularLocation>
        <location evidence="16">Cytoplasm</location>
    </subcellularLocation>
</comment>
<dbReference type="FunFam" id="1.10.1040.10:FF:000001">
    <property type="entry name" value="Glycerol-3-phosphate dehydrogenase [NAD(P)+]"/>
    <property type="match status" value="1"/>
</dbReference>
<dbReference type="InterPro" id="IPR016484">
    <property type="entry name" value="GTPase_Der"/>
</dbReference>
<evidence type="ECO:0000256" key="2">
    <source>
        <dbReference type="ARBA" id="ARBA00011009"/>
    </source>
</evidence>
<keyword evidence="8 16" id="KW-0560">Oxidoreductase</keyword>
<dbReference type="InterPro" id="IPR005225">
    <property type="entry name" value="Small_GTP-bd"/>
</dbReference>
<feature type="region of interest" description="Disordered" evidence="19">
    <location>
        <begin position="800"/>
        <end position="821"/>
    </location>
</feature>
<dbReference type="InterPro" id="IPR031166">
    <property type="entry name" value="G_ENGA"/>
</dbReference>
<evidence type="ECO:0000256" key="9">
    <source>
        <dbReference type="ARBA" id="ARBA00023027"/>
    </source>
</evidence>
<evidence type="ECO:0000256" key="12">
    <source>
        <dbReference type="ARBA" id="ARBA00023209"/>
    </source>
</evidence>
<dbReference type="InterPro" id="IPR008927">
    <property type="entry name" value="6-PGluconate_DH-like_C_sf"/>
</dbReference>
<dbReference type="InterPro" id="IPR032859">
    <property type="entry name" value="KH_dom-like"/>
</dbReference>
<dbReference type="PROSITE" id="PS00957">
    <property type="entry name" value="NAD_G3PDH"/>
    <property type="match status" value="1"/>
</dbReference>
<protein>
    <recommendedName>
        <fullName evidence="15 16">Multifunctional fusion protein</fullName>
    </recommendedName>
    <domain>
        <recommendedName>
            <fullName evidence="16">Glycerol-3-phosphate dehydrogenase [NAD(P)+]</fullName>
            <ecNumber evidence="16">1.1.1.94</ecNumber>
        </recommendedName>
        <alternativeName>
            <fullName evidence="16">NAD(P)(+)-dependent glycerol-3-phosphate dehydrogenase</fullName>
        </alternativeName>
        <alternativeName>
            <fullName evidence="16">NAD(P)H-dependent dihydroxyacetone-phosphate reductase</fullName>
        </alternativeName>
    </domain>
    <domain>
        <recommendedName>
            <fullName evidence="15">GTPase Der</fullName>
        </recommendedName>
        <alternativeName>
            <fullName evidence="15">GTP-binding protein EngA</fullName>
        </alternativeName>
    </domain>
</protein>
<keyword evidence="5" id="KW-0677">Repeat</keyword>
<sequence length="821" mass="88415">MKGLPRVAIVGRPNVGKSTLFNRMARRRAALVHDEPGVTRDPLEAEVEWAGRRFVVVDTGGYDPRGEAPVAVQVVGKVHEAIARADVLVLVVDAQQGLTGLDAEAAEQARRAGRRVLVAANKVDDPARSDLAAEFYRLGLGDPVALSAEHGRGVGDLLDAIVARLPEGVEPPPDQGLEPVRVAVIGRPNVGKSSLINRLLGYERLITSPEAGTTRDVVDSRCRHEGRDFVLLDTAGIRRRSRVLAGTGGDLERVSVSKALASLKRAHVALLLIDAMEGFTDQDRRLVRQVEQVGCGLVLVVNKWDLVEKQTGTLERYEKGVRSAYPLLEWVPMVFASAATGQRVRQALTAAGYVYEQAGMRVPTATLNASLQAAAALRQPPSHKGRRLKILYGTQVAIRPPQIVLFVNDPDLVHFSYQRFLERHLRAQFGFAGSPMRLIVRAREGWDRRGAPAGPAAPPRPTRPQGGITMAESPGRSRWTVAVIGAGSWGTALAMHLADRGTAPLLWARRPERAGEIARLRENTPYLPGITLSPLIHVTSDLEEALEPPILLLALPAQTVRAWAERARGWIRPEHVVVHGSKGLEVGTLLRVSQVLRQVLPDHPEGRILTLSGPNHAEEVVRGVPSTSVLAGGDPDVQARVQQLLMDRRLRVYTSDDLVGVELGGALKNVIALGCGISDGLGYGDNTRAALITRGLAEIRRLGAQMGAHPFTFSGLSGLGDLVATATSLHSRNLRAGRAIGAGRRPSEVLREGPMVVEGAPTAHAAVRLGEQRGVELPIATAVHRVLSEEITPREAVDSLMGRDPRGELEALDLAGPKDDL</sequence>
<dbReference type="InterPro" id="IPR036291">
    <property type="entry name" value="NAD(P)-bd_dom_sf"/>
</dbReference>
<dbReference type="CDD" id="cd01895">
    <property type="entry name" value="EngA2"/>
    <property type="match status" value="1"/>
</dbReference>
<evidence type="ECO:0000256" key="1">
    <source>
        <dbReference type="ARBA" id="ARBA00008279"/>
    </source>
</evidence>
<feature type="binding site" evidence="15">
    <location>
        <begin position="11"/>
        <end position="18"/>
    </location>
    <ligand>
        <name>GTP</name>
        <dbReference type="ChEBI" id="CHEBI:37565"/>
        <label>1</label>
    </ligand>
</feature>
<comment type="caution">
    <text evidence="16">Lacks conserved residue(s) required for the propagation of feature annotation.</text>
</comment>
<feature type="binding site" evidence="16">
    <location>
        <position position="489"/>
    </location>
    <ligand>
        <name>NADPH</name>
        <dbReference type="ChEBI" id="CHEBI:57783"/>
    </ligand>
</feature>
<feature type="binding site" evidence="16">
    <location>
        <position position="488"/>
    </location>
    <ligand>
        <name>NADPH</name>
        <dbReference type="ChEBI" id="CHEBI:57783"/>
    </ligand>
</feature>
<dbReference type="EC" id="1.1.1.94" evidence="16"/>
<feature type="binding site" evidence="16">
    <location>
        <position position="613"/>
    </location>
    <ligand>
        <name>sn-glycerol 3-phosphate</name>
        <dbReference type="ChEBI" id="CHEBI:57597"/>
    </ligand>
</feature>
<evidence type="ECO:0000256" key="7">
    <source>
        <dbReference type="ARBA" id="ARBA00022857"/>
    </source>
</evidence>
<dbReference type="Gene3D" id="3.40.50.720">
    <property type="entry name" value="NAD(P)-binding Rossmann-like Domain"/>
    <property type="match status" value="1"/>
</dbReference>
<feature type="binding site" evidence="16">
    <location>
        <position position="582"/>
    </location>
    <ligand>
        <name>sn-glycerol 3-phosphate</name>
        <dbReference type="ChEBI" id="CHEBI:57597"/>
    </ligand>
</feature>
<dbReference type="PANTHER" id="PTHR43834:SF6">
    <property type="entry name" value="GTPASE DER"/>
    <property type="match status" value="1"/>
</dbReference>
<dbReference type="GO" id="GO:0046168">
    <property type="term" value="P:glycerol-3-phosphate catabolic process"/>
    <property type="evidence" value="ECO:0007669"/>
    <property type="project" value="InterPro"/>
</dbReference>
<gene>
    <name evidence="16" type="primary">gpsA</name>
    <name evidence="15" type="synonym">der</name>
    <name evidence="21" type="ORF">LIP_1776</name>
</gene>
<evidence type="ECO:0000259" key="20">
    <source>
        <dbReference type="PROSITE" id="PS51712"/>
    </source>
</evidence>
<dbReference type="GO" id="GO:0046167">
    <property type="term" value="P:glycerol-3-phosphate biosynthetic process"/>
    <property type="evidence" value="ECO:0007669"/>
    <property type="project" value="UniProtKB-UniRule"/>
</dbReference>
<evidence type="ECO:0000256" key="11">
    <source>
        <dbReference type="ARBA" id="ARBA00023134"/>
    </source>
</evidence>
<keyword evidence="22" id="KW-1185">Reference proteome</keyword>
<evidence type="ECO:0000256" key="3">
    <source>
        <dbReference type="ARBA" id="ARBA00022516"/>
    </source>
</evidence>
<keyword evidence="12 16" id="KW-0594">Phospholipid biosynthesis</keyword>
<comment type="function">
    <text evidence="15">GTPase that plays an essential role in the late steps of ribosome biogenesis.</text>
</comment>
<feature type="binding site" evidence="15">
    <location>
        <begin position="233"/>
        <end position="237"/>
    </location>
    <ligand>
        <name>GTP</name>
        <dbReference type="ChEBI" id="CHEBI:37565"/>
        <label>2</label>
    </ligand>
</feature>
<feature type="region of interest" description="Disordered" evidence="19">
    <location>
        <begin position="449"/>
        <end position="472"/>
    </location>
</feature>
<comment type="similarity">
    <text evidence="1 15 17">Belongs to the TRAFAC class TrmE-Era-EngA-EngB-Septin-like GTPase superfamily. EngA (Der) GTPase family.</text>
</comment>
<dbReference type="InterPro" id="IPR006109">
    <property type="entry name" value="G3P_DH_NAD-dep_C"/>
</dbReference>
<dbReference type="InterPro" id="IPR003593">
    <property type="entry name" value="AAA+_ATPase"/>
</dbReference>
<dbReference type="InterPro" id="IPR013328">
    <property type="entry name" value="6PGD_dom2"/>
</dbReference>
<dbReference type="Gene3D" id="3.40.50.300">
    <property type="entry name" value="P-loop containing nucleotide triphosphate hydrolases"/>
    <property type="match status" value="2"/>
</dbReference>
<comment type="function">
    <text evidence="16">Catalyzes the reduction of the glycolytic intermediate dihydroxyacetone phosphate (DHAP) to sn-glycerol 3-phosphate (G3P), the key precursor for phospholipid synthesis.</text>
</comment>
<keyword evidence="6 15" id="KW-0547">Nucleotide-binding</keyword>
<feature type="binding site" evidence="16">
    <location>
        <position position="510"/>
    </location>
    <ligand>
        <name>NADPH</name>
        <dbReference type="ChEBI" id="CHEBI:57783"/>
    </ligand>
</feature>
<feature type="binding site" evidence="16">
    <location>
        <position position="617"/>
    </location>
    <ligand>
        <name>NADPH</name>
        <dbReference type="ChEBI" id="CHEBI:57783"/>
    </ligand>
</feature>
<feature type="binding site" evidence="16">
    <location>
        <position position="731"/>
    </location>
    <ligand>
        <name>sn-glycerol 3-phosphate</name>
        <dbReference type="ChEBI" id="CHEBI:57597"/>
    </ligand>
</feature>
<dbReference type="NCBIfam" id="NF000942">
    <property type="entry name" value="PRK00094.1-4"/>
    <property type="match status" value="1"/>
</dbReference>
<keyword evidence="9 16" id="KW-0520">NAD</keyword>
<feature type="binding site" evidence="16">
    <location>
        <position position="509"/>
    </location>
    <ligand>
        <name>NADPH</name>
        <dbReference type="ChEBI" id="CHEBI:57783"/>
    </ligand>
</feature>
<evidence type="ECO:0000313" key="22">
    <source>
        <dbReference type="Proteomes" id="UP000065807"/>
    </source>
</evidence>
<dbReference type="PANTHER" id="PTHR43834">
    <property type="entry name" value="GTPASE DER"/>
    <property type="match status" value="1"/>
</dbReference>
<feature type="compositionally biased region" description="Basic and acidic residues" evidence="19">
    <location>
        <begin position="800"/>
        <end position="809"/>
    </location>
</feature>
<dbReference type="GO" id="GO:0141152">
    <property type="term" value="F:glycerol-3-phosphate dehydrogenase (NAD+) activity"/>
    <property type="evidence" value="ECO:0007669"/>
    <property type="project" value="RHEA"/>
</dbReference>
<feature type="binding site" evidence="16">
    <location>
        <position position="732"/>
    </location>
    <ligand>
        <name>NADPH</name>
        <dbReference type="ChEBI" id="CHEBI:57783"/>
    </ligand>
</feature>
<dbReference type="InterPro" id="IPR011128">
    <property type="entry name" value="G3P_DH_NAD-dep_N"/>
</dbReference>
<dbReference type="Gene3D" id="3.30.300.20">
    <property type="match status" value="1"/>
</dbReference>
<evidence type="ECO:0000256" key="8">
    <source>
        <dbReference type="ARBA" id="ARBA00023002"/>
    </source>
</evidence>
<dbReference type="InterPro" id="IPR015946">
    <property type="entry name" value="KH_dom-like_a/b"/>
</dbReference>
<dbReference type="GO" id="GO:0005975">
    <property type="term" value="P:carbohydrate metabolic process"/>
    <property type="evidence" value="ECO:0007669"/>
    <property type="project" value="InterPro"/>
</dbReference>
<comment type="catalytic activity">
    <reaction evidence="16">
        <text>sn-glycerol 3-phosphate + NAD(+) = dihydroxyacetone phosphate + NADH + H(+)</text>
        <dbReference type="Rhea" id="RHEA:11092"/>
        <dbReference type="ChEBI" id="CHEBI:15378"/>
        <dbReference type="ChEBI" id="CHEBI:57540"/>
        <dbReference type="ChEBI" id="CHEBI:57597"/>
        <dbReference type="ChEBI" id="CHEBI:57642"/>
        <dbReference type="ChEBI" id="CHEBI:57945"/>
        <dbReference type="EC" id="1.1.1.94"/>
    </reaction>
</comment>
<organism evidence="21 22">
    <name type="scientific">Limnochorda pilosa</name>
    <dbReference type="NCBI Taxonomy" id="1555112"/>
    <lineage>
        <taxon>Bacteria</taxon>
        <taxon>Bacillati</taxon>
        <taxon>Bacillota</taxon>
        <taxon>Limnochordia</taxon>
        <taxon>Limnochordales</taxon>
        <taxon>Limnochordaceae</taxon>
        <taxon>Limnochorda</taxon>
    </lineage>
</organism>
<keyword evidence="4 15" id="KW-0690">Ribosome biogenesis</keyword>
<dbReference type="FunFam" id="3.30.300.20:FF:000004">
    <property type="entry name" value="GTPase Der"/>
    <property type="match status" value="1"/>
</dbReference>
<dbReference type="GO" id="GO:0008654">
    <property type="term" value="P:phospholipid biosynthetic process"/>
    <property type="evidence" value="ECO:0007669"/>
    <property type="project" value="UniProtKB-KW"/>
</dbReference>
<dbReference type="HAMAP" id="MF_00394">
    <property type="entry name" value="NAD_Glyc3P_dehydrog"/>
    <property type="match status" value="1"/>
</dbReference>
<keyword evidence="7 16" id="KW-0521">NADP</keyword>
<feature type="domain" description="EngA-type G" evidence="20">
    <location>
        <begin position="180"/>
        <end position="359"/>
    </location>
</feature>
<dbReference type="AlphaFoldDB" id="A0A0K2SKJ8"/>
<keyword evidence="10 16" id="KW-0443">Lipid metabolism</keyword>
<dbReference type="GO" id="GO:0006650">
    <property type="term" value="P:glycerophospholipid metabolic process"/>
    <property type="evidence" value="ECO:0007669"/>
    <property type="project" value="UniProtKB-UniRule"/>
</dbReference>
<evidence type="ECO:0000256" key="16">
    <source>
        <dbReference type="HAMAP-Rule" id="MF_00394"/>
    </source>
</evidence>
<dbReference type="OrthoDB" id="9805918at2"/>
<evidence type="ECO:0000313" key="21">
    <source>
        <dbReference type="EMBL" id="BAS27620.1"/>
    </source>
</evidence>
<feature type="binding site" evidence="16">
    <location>
        <position position="721"/>
    </location>
    <ligand>
        <name>sn-glycerol 3-phosphate</name>
        <dbReference type="ChEBI" id="CHEBI:57597"/>
    </ligand>
</feature>
<feature type="binding site" evidence="16">
    <location>
        <position position="732"/>
    </location>
    <ligand>
        <name>sn-glycerol 3-phosphate</name>
        <dbReference type="ChEBI" id="CHEBI:57597"/>
    </ligand>
</feature>
<keyword evidence="11 15" id="KW-0342">GTP-binding</keyword>
<evidence type="ECO:0000256" key="17">
    <source>
        <dbReference type="PROSITE-ProRule" id="PRU01049"/>
    </source>
</evidence>
<dbReference type="Pfam" id="PF14714">
    <property type="entry name" value="KH_dom-like"/>
    <property type="match status" value="1"/>
</dbReference>
<keyword evidence="13 16" id="KW-1208">Phospholipid metabolism</keyword>
<evidence type="ECO:0000256" key="18">
    <source>
        <dbReference type="RuleBase" id="RU000437"/>
    </source>
</evidence>
<dbReference type="GO" id="GO:0005525">
    <property type="term" value="F:GTP binding"/>
    <property type="evidence" value="ECO:0007669"/>
    <property type="project" value="UniProtKB-UniRule"/>
</dbReference>
<dbReference type="GO" id="GO:0005737">
    <property type="term" value="C:cytoplasm"/>
    <property type="evidence" value="ECO:0007669"/>
    <property type="project" value="UniProtKB-SubCell"/>
</dbReference>
<dbReference type="NCBIfam" id="NF000940">
    <property type="entry name" value="PRK00094.1-2"/>
    <property type="match status" value="1"/>
</dbReference>
<evidence type="ECO:0000256" key="4">
    <source>
        <dbReference type="ARBA" id="ARBA00022517"/>
    </source>
</evidence>
<proteinExistence type="inferred from homology"/>